<feature type="transmembrane region" description="Helical" evidence="1">
    <location>
        <begin position="179"/>
        <end position="204"/>
    </location>
</feature>
<evidence type="ECO:0000313" key="3">
    <source>
        <dbReference type="Proteomes" id="UP000005297"/>
    </source>
</evidence>
<keyword evidence="3" id="KW-1185">Reference proteome</keyword>
<dbReference type="AlphaFoldDB" id="Q0F0T2"/>
<reference evidence="2 3" key="1">
    <citation type="submission" date="2006-09" db="EMBL/GenBank/DDBJ databases">
        <authorList>
            <person name="Emerson D."/>
            <person name="Ferriera S."/>
            <person name="Johnson J."/>
            <person name="Kravitz S."/>
            <person name="Halpern A."/>
            <person name="Remington K."/>
            <person name="Beeson K."/>
            <person name="Tran B."/>
            <person name="Rogers Y.-H."/>
            <person name="Friedman R."/>
            <person name="Venter J.C."/>
        </authorList>
    </citation>
    <scope>NUCLEOTIDE SEQUENCE [LARGE SCALE GENOMIC DNA]</scope>
    <source>
        <strain evidence="2 3">PV-1</strain>
    </source>
</reference>
<accession>Q0F0T2</accession>
<dbReference type="InterPro" id="IPR007404">
    <property type="entry name" value="YdjM-like"/>
</dbReference>
<proteinExistence type="predicted"/>
<dbReference type="RefSeq" id="WP_009849922.1">
    <property type="nucleotide sequence ID" value="NZ_DS022294.1"/>
</dbReference>
<evidence type="ECO:0000313" key="2">
    <source>
        <dbReference type="EMBL" id="EAU55459.1"/>
    </source>
</evidence>
<dbReference type="Pfam" id="PF04307">
    <property type="entry name" value="YdjM"/>
    <property type="match status" value="1"/>
</dbReference>
<dbReference type="OrthoDB" id="5295350at2"/>
<feature type="transmembrane region" description="Helical" evidence="1">
    <location>
        <begin position="137"/>
        <end position="159"/>
    </location>
</feature>
<evidence type="ECO:0000256" key="1">
    <source>
        <dbReference type="SAM" id="Phobius"/>
    </source>
</evidence>
<dbReference type="EMBL" id="AATS01000003">
    <property type="protein sequence ID" value="EAU55459.1"/>
    <property type="molecule type" value="Genomic_DNA"/>
</dbReference>
<feature type="transmembrane region" description="Helical" evidence="1">
    <location>
        <begin position="82"/>
        <end position="100"/>
    </location>
</feature>
<dbReference type="GO" id="GO:0016787">
    <property type="term" value="F:hydrolase activity"/>
    <property type="evidence" value="ECO:0007669"/>
    <property type="project" value="UniProtKB-KW"/>
</dbReference>
<feature type="transmembrane region" description="Helical" evidence="1">
    <location>
        <begin position="112"/>
        <end position="130"/>
    </location>
</feature>
<dbReference type="STRING" id="314344.AL013_06570"/>
<dbReference type="eggNOG" id="COG1988">
    <property type="taxonomic scope" value="Bacteria"/>
</dbReference>
<keyword evidence="1" id="KW-0472">Membrane</keyword>
<protein>
    <submittedName>
        <fullName evidence="2">Membrane-bound metal-dependent hydrolase</fullName>
    </submittedName>
</protein>
<comment type="caution">
    <text evidence="2">The sequence shown here is derived from an EMBL/GenBank/DDBJ whole genome shotgun (WGS) entry which is preliminary data.</text>
</comment>
<gene>
    <name evidence="2" type="ORF">SPV1_12021</name>
</gene>
<keyword evidence="1" id="KW-1133">Transmembrane helix</keyword>
<organism evidence="2 3">
    <name type="scientific">Mariprofundus ferrooxydans PV-1</name>
    <dbReference type="NCBI Taxonomy" id="314345"/>
    <lineage>
        <taxon>Bacteria</taxon>
        <taxon>Pseudomonadati</taxon>
        <taxon>Pseudomonadota</taxon>
        <taxon>Candidatius Mariprofundia</taxon>
        <taxon>Mariprofundales</taxon>
        <taxon>Mariprofundaceae</taxon>
        <taxon>Mariprofundus</taxon>
    </lineage>
</organism>
<dbReference type="InParanoid" id="Q0F0T2"/>
<keyword evidence="1" id="KW-0812">Transmembrane</keyword>
<dbReference type="HOGENOM" id="CLU_076328_0_0_0"/>
<sequence length="229" mass="24419">MANFKTHIAVAAVGSLVATGICLQAGMVNQTEAAGLFTFGTVAGLLPDIDSDHSVPAQWLFRLFSLATALLILLGWQGKLPLWQLLACAGAGAVVMRYIVLNLFARITVHRGLFHSLPAALLAGLVTIALGHQLAGWSLHFTWLAAAFVTCGYLLHLLLDEAFSVNLTGSHLKQSFGTALTLFSPAAWLSYLLLYSAVIAGIWLMPMPRGVDASLHGSVTDLLAMIPVW</sequence>
<name>Q0F0T2_9PROT</name>
<keyword evidence="2" id="KW-0378">Hydrolase</keyword>
<dbReference type="Proteomes" id="UP000005297">
    <property type="component" value="Unassembled WGS sequence"/>
</dbReference>